<keyword evidence="2" id="KW-1185">Reference proteome</keyword>
<dbReference type="Proteomes" id="UP001063368">
    <property type="component" value="Chromosome"/>
</dbReference>
<name>A0ABY6FPU0_9MICC</name>
<gene>
    <name evidence="1" type="ORF">N9A08_08995</name>
</gene>
<evidence type="ECO:0000313" key="1">
    <source>
        <dbReference type="EMBL" id="UYB34796.1"/>
    </source>
</evidence>
<reference evidence="1" key="1">
    <citation type="submission" date="2022-09" db="EMBL/GenBank/DDBJ databases">
        <authorList>
            <person name="Li D."/>
            <person name="Cheng J."/>
            <person name="Li Y."/>
        </authorList>
    </citation>
    <scope>NUCLEOTIDE SEQUENCE</scope>
    <source>
        <strain evidence="1">DL</strain>
    </source>
</reference>
<protein>
    <submittedName>
        <fullName evidence="1">Uncharacterized protein</fullName>
    </submittedName>
</protein>
<organism evidence="1 2">
    <name type="scientific">Arthrobacter koreensis</name>
    <dbReference type="NCBI Taxonomy" id="199136"/>
    <lineage>
        <taxon>Bacteria</taxon>
        <taxon>Bacillati</taxon>
        <taxon>Actinomycetota</taxon>
        <taxon>Actinomycetes</taxon>
        <taxon>Micrococcales</taxon>
        <taxon>Micrococcaceae</taxon>
        <taxon>Arthrobacter</taxon>
    </lineage>
</organism>
<evidence type="ECO:0000313" key="2">
    <source>
        <dbReference type="Proteomes" id="UP001063368"/>
    </source>
</evidence>
<sequence length="120" mass="13592">MGELDEETANALRDAIGSIKLQYLRWMGYAEAPRTNSPGRVFGDEYFEAHVSFDDAMAGRRVPEFAWDAERRLAWGGRLYPDSLIVAAEPFLFRQLMDDLRLDTVPVRADRDLLPLSAGD</sequence>
<proteinExistence type="predicted"/>
<accession>A0ABY6FPU0</accession>
<dbReference type="RefSeq" id="WP_263126909.1">
    <property type="nucleotide sequence ID" value="NZ_CP106856.1"/>
</dbReference>
<dbReference type="EMBL" id="CP106856">
    <property type="protein sequence ID" value="UYB34796.1"/>
    <property type="molecule type" value="Genomic_DNA"/>
</dbReference>